<proteinExistence type="predicted"/>
<evidence type="ECO:0000313" key="1">
    <source>
        <dbReference type="EMBL" id="SCO78413.1"/>
    </source>
</evidence>
<dbReference type="AlphaFoldDB" id="A0A2H3T9K0"/>
<reference evidence="2" key="1">
    <citation type="submission" date="2016-09" db="EMBL/GenBank/DDBJ databases">
        <authorList>
            <person name="Guldener U."/>
        </authorList>
    </citation>
    <scope>NUCLEOTIDE SEQUENCE [LARGE SCALE GENOMIC DNA]</scope>
    <source>
        <strain evidence="2">V64-1</strain>
    </source>
</reference>
<sequence>MLSGRIYRNPGEDQSNAINSNEVMLNDGIMLLDKVIERAREHAG</sequence>
<organism evidence="1 2">
    <name type="scientific">Fusarium oxysporum</name>
    <name type="common">Fusarium vascular wilt</name>
    <dbReference type="NCBI Taxonomy" id="5507"/>
    <lineage>
        <taxon>Eukaryota</taxon>
        <taxon>Fungi</taxon>
        <taxon>Dikarya</taxon>
        <taxon>Ascomycota</taxon>
        <taxon>Pezizomycotina</taxon>
        <taxon>Sordariomycetes</taxon>
        <taxon>Hypocreomycetidae</taxon>
        <taxon>Hypocreales</taxon>
        <taxon>Nectriaceae</taxon>
        <taxon>Fusarium</taxon>
        <taxon>Fusarium oxysporum species complex</taxon>
    </lineage>
</organism>
<protein>
    <submittedName>
        <fullName evidence="1">Uncharacterized protein</fullName>
    </submittedName>
</protein>
<name>A0A2H3T9K0_FUSOX</name>
<dbReference type="Proteomes" id="UP000219369">
    <property type="component" value="Unassembled WGS sequence"/>
</dbReference>
<dbReference type="EMBL" id="FMJY01000001">
    <property type="protein sequence ID" value="SCO78413.1"/>
    <property type="molecule type" value="Genomic_DNA"/>
</dbReference>
<evidence type="ECO:0000313" key="2">
    <source>
        <dbReference type="Proteomes" id="UP000219369"/>
    </source>
</evidence>
<gene>
    <name evidence="1" type="ORF">FRV6_02626</name>
</gene>
<accession>A0A2H3T9K0</accession>